<name>A0A9I9CK00_CUCME</name>
<dbReference type="AlphaFoldDB" id="A0A9I9CK00"/>
<evidence type="ECO:0000313" key="1">
    <source>
        <dbReference type="EnsemblPlants" id="MELO3C004738.2.1"/>
    </source>
</evidence>
<dbReference type="EnsemblPlants" id="MELO3C004738.2.1">
    <property type="protein sequence ID" value="MELO3C004738.2.1"/>
    <property type="gene ID" value="MELO3C004738.2"/>
</dbReference>
<reference evidence="1" key="1">
    <citation type="submission" date="2023-03" db="UniProtKB">
        <authorList>
            <consortium name="EnsemblPlants"/>
        </authorList>
    </citation>
    <scope>IDENTIFICATION</scope>
</reference>
<accession>A0A9I9CK00</accession>
<organism evidence="1">
    <name type="scientific">Cucumis melo</name>
    <name type="common">Muskmelon</name>
    <dbReference type="NCBI Taxonomy" id="3656"/>
    <lineage>
        <taxon>Eukaryota</taxon>
        <taxon>Viridiplantae</taxon>
        <taxon>Streptophyta</taxon>
        <taxon>Embryophyta</taxon>
        <taxon>Tracheophyta</taxon>
        <taxon>Spermatophyta</taxon>
        <taxon>Magnoliopsida</taxon>
        <taxon>eudicotyledons</taxon>
        <taxon>Gunneridae</taxon>
        <taxon>Pentapetalae</taxon>
        <taxon>rosids</taxon>
        <taxon>fabids</taxon>
        <taxon>Cucurbitales</taxon>
        <taxon>Cucurbitaceae</taxon>
        <taxon>Benincaseae</taxon>
        <taxon>Cucumis</taxon>
    </lineage>
</organism>
<protein>
    <submittedName>
        <fullName evidence="1">Uncharacterized protein</fullName>
    </submittedName>
</protein>
<sequence length="59" mass="6539">MGGHDLELERARLLSLAAKLGFDEESAEACLDRIINLYGNFFHFHPIPDPKIALSVSSI</sequence>
<proteinExistence type="predicted"/>
<dbReference type="Gramene" id="MELO3C004738.2.1">
    <property type="protein sequence ID" value="MELO3C004738.2.1"/>
    <property type="gene ID" value="MELO3C004738.2"/>
</dbReference>